<feature type="compositionally biased region" description="Acidic residues" evidence="2">
    <location>
        <begin position="371"/>
        <end position="382"/>
    </location>
</feature>
<comment type="similarity">
    <text evidence="1">Belongs to the IST1 family.</text>
</comment>
<feature type="compositionally biased region" description="Polar residues" evidence="2">
    <location>
        <begin position="307"/>
        <end position="348"/>
    </location>
</feature>
<dbReference type="Proteomes" id="UP000825729">
    <property type="component" value="Unassembled WGS sequence"/>
</dbReference>
<evidence type="ECO:0000256" key="1">
    <source>
        <dbReference type="ARBA" id="ARBA00005536"/>
    </source>
</evidence>
<evidence type="ECO:0000313" key="4">
    <source>
        <dbReference type="Proteomes" id="UP000825729"/>
    </source>
</evidence>
<evidence type="ECO:0000256" key="2">
    <source>
        <dbReference type="SAM" id="MobiDB-lite"/>
    </source>
</evidence>
<gene>
    <name evidence="3" type="ORF">H6P81_018988</name>
</gene>
<dbReference type="GO" id="GO:0015031">
    <property type="term" value="P:protein transport"/>
    <property type="evidence" value="ECO:0007669"/>
    <property type="project" value="InterPro"/>
</dbReference>
<dbReference type="FunFam" id="1.20.1260.60:FF:000003">
    <property type="entry name" value="IST1-like protein isoform A"/>
    <property type="match status" value="1"/>
</dbReference>
<evidence type="ECO:0008006" key="5">
    <source>
        <dbReference type="Google" id="ProtNLM"/>
    </source>
</evidence>
<dbReference type="Pfam" id="PF03398">
    <property type="entry name" value="Ist1"/>
    <property type="match status" value="1"/>
</dbReference>
<keyword evidence="4" id="KW-1185">Reference proteome</keyword>
<dbReference type="AlphaFoldDB" id="A0AAV7E2T7"/>
<name>A0AAV7E2T7_ARIFI</name>
<dbReference type="EMBL" id="JAINDJ010000007">
    <property type="protein sequence ID" value="KAG9443134.1"/>
    <property type="molecule type" value="Genomic_DNA"/>
</dbReference>
<protein>
    <recommendedName>
        <fullName evidence="5">IST1-like protein</fullName>
    </recommendedName>
</protein>
<evidence type="ECO:0000313" key="3">
    <source>
        <dbReference type="EMBL" id="KAG9443134.1"/>
    </source>
</evidence>
<proteinExistence type="inferred from homology"/>
<accession>A0AAV7E2T7</accession>
<comment type="caution">
    <text evidence="3">The sequence shown here is derived from an EMBL/GenBank/DDBJ whole genome shotgun (WGS) entry which is preliminary data.</text>
</comment>
<dbReference type="InterPro" id="IPR005061">
    <property type="entry name" value="Ist1"/>
</dbReference>
<dbReference type="Gene3D" id="1.20.1260.60">
    <property type="entry name" value="Vacuolar protein sorting-associated protein Ist1"/>
    <property type="match status" value="1"/>
</dbReference>
<dbReference type="InterPro" id="IPR042277">
    <property type="entry name" value="IST1-like"/>
</dbReference>
<sequence length="445" mass="49226">MAHLNRSASHWKKLAAATAMFFKSFNSSKCKTAAKMATSRIKLLRNKRQTLVMQMRRDVAMLLESGQEATARIRVEHVIREQNIMAAYEIVELFCELLVVRLPIIAKQRACPADLKEGISSLIFAAPRCSDIPELTQIRDIFEKKYGKDFVTAASELRPDCGVNRTLIERLSVRTPTGEMKLKVLKEIAKEYKVEWDTAESEKELLMPPEEVLEGPRTFVSATSMPVKTTSSNVLGQSELNNKGTHGMPYVDTAAAAQAAAESAQQAIIAAQAAAYLAQQKSLHTANKFDGFTNSVSATHFSGNNAHPFSSDSMPIGTGNYQPKDTFPTNSGDNPSPHSGNYQSNSGDKNIHGQKRSNMPRVRSDIKFDDSDGLDSDSEEEIEMGRPPNDDIQQPPQRPPPRVPEDKSPDSSGSFKHYPGSRVHPRLPDYDTLSARFEALKYGKP</sequence>
<feature type="region of interest" description="Disordered" evidence="2">
    <location>
        <begin position="307"/>
        <end position="428"/>
    </location>
</feature>
<organism evidence="3 4">
    <name type="scientific">Aristolochia fimbriata</name>
    <name type="common">White veined hardy Dutchman's pipe vine</name>
    <dbReference type="NCBI Taxonomy" id="158543"/>
    <lineage>
        <taxon>Eukaryota</taxon>
        <taxon>Viridiplantae</taxon>
        <taxon>Streptophyta</taxon>
        <taxon>Embryophyta</taxon>
        <taxon>Tracheophyta</taxon>
        <taxon>Spermatophyta</taxon>
        <taxon>Magnoliopsida</taxon>
        <taxon>Magnoliidae</taxon>
        <taxon>Piperales</taxon>
        <taxon>Aristolochiaceae</taxon>
        <taxon>Aristolochia</taxon>
    </lineage>
</organism>
<dbReference type="PANTHER" id="PTHR12161">
    <property type="entry name" value="IST1 FAMILY MEMBER"/>
    <property type="match status" value="1"/>
</dbReference>
<feature type="compositionally biased region" description="Low complexity" evidence="2">
    <location>
        <begin position="386"/>
        <end position="395"/>
    </location>
</feature>
<dbReference type="PANTHER" id="PTHR12161:SF55">
    <property type="entry name" value="REGULATOR OF VPS4 ACTIVITY IN THE MVB PATHWAY PROTEIN"/>
    <property type="match status" value="1"/>
</dbReference>
<reference evidence="3 4" key="1">
    <citation type="submission" date="2021-07" db="EMBL/GenBank/DDBJ databases">
        <title>The Aristolochia fimbriata genome: insights into angiosperm evolution, floral development and chemical biosynthesis.</title>
        <authorList>
            <person name="Jiao Y."/>
        </authorList>
    </citation>
    <scope>NUCLEOTIDE SEQUENCE [LARGE SCALE GENOMIC DNA]</scope>
    <source>
        <strain evidence="3">IBCAS-2021</strain>
        <tissue evidence="3">Leaf</tissue>
    </source>
</reference>